<dbReference type="InterPro" id="IPR021771">
    <property type="entry name" value="Triacylglycerol_lipase_N"/>
</dbReference>
<dbReference type="Proteomes" id="UP000591131">
    <property type="component" value="Unassembled WGS sequence"/>
</dbReference>
<reference evidence="3 4" key="1">
    <citation type="submission" date="2020-04" db="EMBL/GenBank/DDBJ databases">
        <title>Perkinsus chesapeaki whole genome sequence.</title>
        <authorList>
            <person name="Bogema D.R."/>
        </authorList>
    </citation>
    <scope>NUCLEOTIDE SEQUENCE [LARGE SCALE GENOMIC DNA]</scope>
    <source>
        <strain evidence="3">ATCC PRA-425</strain>
    </source>
</reference>
<sequence length="128" mass="14726">ARDYDSYKKAAKELDDSVSWIEKWKKTDDGVGYSSLCIKSHGEELRSAQSLEHKFALLRQILVTGFAGIGTDEYLFSKSFLGTKKCITDFYDLVESTINELTEHLDTEESRQNDTEEKHLYSEFLNDI</sequence>
<feature type="coiled-coil region" evidence="1">
    <location>
        <begin position="91"/>
        <end position="118"/>
    </location>
</feature>
<dbReference type="EMBL" id="JAAPAO010002093">
    <property type="protein sequence ID" value="KAF4648257.1"/>
    <property type="molecule type" value="Genomic_DNA"/>
</dbReference>
<feature type="non-terminal residue" evidence="3">
    <location>
        <position position="1"/>
    </location>
</feature>
<feature type="non-terminal residue" evidence="3">
    <location>
        <position position="128"/>
    </location>
</feature>
<keyword evidence="4" id="KW-1185">Reference proteome</keyword>
<evidence type="ECO:0000313" key="4">
    <source>
        <dbReference type="Proteomes" id="UP000591131"/>
    </source>
</evidence>
<proteinExistence type="predicted"/>
<evidence type="ECO:0000256" key="1">
    <source>
        <dbReference type="SAM" id="Coils"/>
    </source>
</evidence>
<dbReference type="OrthoDB" id="421791at2759"/>
<gene>
    <name evidence="3" type="ORF">FOL47_003507</name>
</gene>
<dbReference type="GO" id="GO:0006629">
    <property type="term" value="P:lipid metabolic process"/>
    <property type="evidence" value="ECO:0007669"/>
    <property type="project" value="InterPro"/>
</dbReference>
<evidence type="ECO:0000259" key="2">
    <source>
        <dbReference type="Pfam" id="PF11815"/>
    </source>
</evidence>
<dbReference type="AlphaFoldDB" id="A0A7J6KMH5"/>
<dbReference type="Pfam" id="PF11815">
    <property type="entry name" value="DUF3336"/>
    <property type="match status" value="1"/>
</dbReference>
<name>A0A7J6KMH5_PERCH</name>
<comment type="caution">
    <text evidence="3">The sequence shown here is derived from an EMBL/GenBank/DDBJ whole genome shotgun (WGS) entry which is preliminary data.</text>
</comment>
<accession>A0A7J6KMH5</accession>
<feature type="domain" description="Triacylglycerol lipase N-terminal" evidence="2">
    <location>
        <begin position="1"/>
        <end position="111"/>
    </location>
</feature>
<keyword evidence="1" id="KW-0175">Coiled coil</keyword>
<protein>
    <recommendedName>
        <fullName evidence="2">Triacylglycerol lipase N-terminal domain-containing protein</fullName>
    </recommendedName>
</protein>
<evidence type="ECO:0000313" key="3">
    <source>
        <dbReference type="EMBL" id="KAF4648257.1"/>
    </source>
</evidence>
<organism evidence="3 4">
    <name type="scientific">Perkinsus chesapeaki</name>
    <name type="common">Clam parasite</name>
    <name type="synonym">Perkinsus andrewsi</name>
    <dbReference type="NCBI Taxonomy" id="330153"/>
    <lineage>
        <taxon>Eukaryota</taxon>
        <taxon>Sar</taxon>
        <taxon>Alveolata</taxon>
        <taxon>Perkinsozoa</taxon>
        <taxon>Perkinsea</taxon>
        <taxon>Perkinsida</taxon>
        <taxon>Perkinsidae</taxon>
        <taxon>Perkinsus</taxon>
    </lineage>
</organism>
<dbReference type="GO" id="GO:0004806">
    <property type="term" value="F:triacylglycerol lipase activity"/>
    <property type="evidence" value="ECO:0007669"/>
    <property type="project" value="InterPro"/>
</dbReference>